<organism evidence="1 2">
    <name type="scientific">Candidatus Sulfuritelmatomonas gaucii</name>
    <dbReference type="NCBI Taxonomy" id="2043161"/>
    <lineage>
        <taxon>Bacteria</taxon>
        <taxon>Pseudomonadati</taxon>
        <taxon>Acidobacteriota</taxon>
        <taxon>Terriglobia</taxon>
        <taxon>Terriglobales</taxon>
        <taxon>Acidobacteriaceae</taxon>
        <taxon>Candidatus Sulfuritelmatomonas</taxon>
    </lineage>
</organism>
<evidence type="ECO:0000313" key="1">
    <source>
        <dbReference type="EMBL" id="SPE18023.1"/>
    </source>
</evidence>
<name>A0A2N9L4E6_9BACT</name>
<accession>A0A2N9L4E6</accession>
<sequence>MFAKARLANLTIPELERSRAAVLNTLASAQSLRSHQHAIERFIKWYFGILTPAESSAQIRAPDS</sequence>
<gene>
    <name evidence="1" type="ORF">SBA5_1230002</name>
</gene>
<reference evidence="2" key="1">
    <citation type="submission" date="2018-02" db="EMBL/GenBank/DDBJ databases">
        <authorList>
            <person name="Hausmann B."/>
        </authorList>
    </citation>
    <scope>NUCLEOTIDE SEQUENCE [LARGE SCALE GENOMIC DNA]</scope>
    <source>
        <strain evidence="2">Peat soil MAG SbA5</strain>
    </source>
</reference>
<dbReference type="EMBL" id="OKRB01000028">
    <property type="protein sequence ID" value="SPE18023.1"/>
    <property type="molecule type" value="Genomic_DNA"/>
</dbReference>
<proteinExistence type="predicted"/>
<dbReference type="AlphaFoldDB" id="A0A2N9L4E6"/>
<dbReference type="Proteomes" id="UP000239735">
    <property type="component" value="Unassembled WGS sequence"/>
</dbReference>
<evidence type="ECO:0008006" key="3">
    <source>
        <dbReference type="Google" id="ProtNLM"/>
    </source>
</evidence>
<evidence type="ECO:0000313" key="2">
    <source>
        <dbReference type="Proteomes" id="UP000239735"/>
    </source>
</evidence>
<protein>
    <recommendedName>
        <fullName evidence="3">Integrase</fullName>
    </recommendedName>
</protein>